<comment type="caution">
    <text evidence="3">The sequence shown here is derived from an EMBL/GenBank/DDBJ whole genome shotgun (WGS) entry which is preliminary data.</text>
</comment>
<dbReference type="Gene3D" id="2.30.30.100">
    <property type="match status" value="1"/>
</dbReference>
<feature type="compositionally biased region" description="Low complexity" evidence="1">
    <location>
        <begin position="130"/>
        <end position="153"/>
    </location>
</feature>
<evidence type="ECO:0000256" key="2">
    <source>
        <dbReference type="SAM" id="SignalP"/>
    </source>
</evidence>
<dbReference type="EMBL" id="MCFF01000063">
    <property type="protein sequence ID" value="ORZ01835.1"/>
    <property type="molecule type" value="Genomic_DNA"/>
</dbReference>
<feature type="compositionally biased region" description="Low complexity" evidence="1">
    <location>
        <begin position="81"/>
        <end position="93"/>
    </location>
</feature>
<sequence>MASAFIGLSVKVLLTTGTSLKGHVADVDPITQRLMLQDVVIQYAEENTVRVMKSFSVAGGEIKDLQVLPTQPDTRSMTEGPTSPSPSLSSTSISTAINGASFKSQYPNQTHLHPEQTHATLVAPSPRQLPAHPHPSTVSVSSPKSGGSMPFHDPAIISAGSSISGMIYHDPAIISVRATLV</sequence>
<accession>A0A1Y2G7Q0</accession>
<feature type="region of interest" description="Disordered" evidence="1">
    <location>
        <begin position="67"/>
        <end position="93"/>
    </location>
</feature>
<feature type="region of interest" description="Disordered" evidence="1">
    <location>
        <begin position="125"/>
        <end position="153"/>
    </location>
</feature>
<reference evidence="3 4" key="1">
    <citation type="submission" date="2016-07" db="EMBL/GenBank/DDBJ databases">
        <title>Pervasive Adenine N6-methylation of Active Genes in Fungi.</title>
        <authorList>
            <consortium name="DOE Joint Genome Institute"/>
            <person name="Mondo S.J."/>
            <person name="Dannebaum R.O."/>
            <person name="Kuo R.C."/>
            <person name="Labutti K."/>
            <person name="Haridas S."/>
            <person name="Kuo A."/>
            <person name="Salamov A."/>
            <person name="Ahrendt S.R."/>
            <person name="Lipzen A."/>
            <person name="Sullivan W."/>
            <person name="Andreopoulos W.B."/>
            <person name="Clum A."/>
            <person name="Lindquist E."/>
            <person name="Daum C."/>
            <person name="Ramamoorthy G.K."/>
            <person name="Gryganskyi A."/>
            <person name="Culley D."/>
            <person name="Magnuson J.K."/>
            <person name="James T.Y."/>
            <person name="O'Malley M.A."/>
            <person name="Stajich J.E."/>
            <person name="Spatafora J.W."/>
            <person name="Visel A."/>
            <person name="Grigoriev I.V."/>
        </authorList>
    </citation>
    <scope>NUCLEOTIDE SEQUENCE [LARGE SCALE GENOMIC DNA]</scope>
    <source>
        <strain evidence="3 4">NRRL 3116</strain>
    </source>
</reference>
<evidence type="ECO:0000313" key="4">
    <source>
        <dbReference type="Proteomes" id="UP000193648"/>
    </source>
</evidence>
<proteinExistence type="predicted"/>
<feature type="chain" id="PRO_5013096100" evidence="2">
    <location>
        <begin position="18"/>
        <end position="181"/>
    </location>
</feature>
<protein>
    <submittedName>
        <fullName evidence="3">Uncharacterized protein</fullName>
    </submittedName>
</protein>
<organism evidence="3 4">
    <name type="scientific">Lobosporangium transversale</name>
    <dbReference type="NCBI Taxonomy" id="64571"/>
    <lineage>
        <taxon>Eukaryota</taxon>
        <taxon>Fungi</taxon>
        <taxon>Fungi incertae sedis</taxon>
        <taxon>Mucoromycota</taxon>
        <taxon>Mortierellomycotina</taxon>
        <taxon>Mortierellomycetes</taxon>
        <taxon>Mortierellales</taxon>
        <taxon>Mortierellaceae</taxon>
        <taxon>Lobosporangium</taxon>
    </lineage>
</organism>
<evidence type="ECO:0000313" key="3">
    <source>
        <dbReference type="EMBL" id="ORZ01835.1"/>
    </source>
</evidence>
<gene>
    <name evidence="3" type="ORF">BCR41DRAFT_375227</name>
</gene>
<feature type="compositionally biased region" description="Polar residues" evidence="1">
    <location>
        <begin position="68"/>
        <end position="80"/>
    </location>
</feature>
<dbReference type="Proteomes" id="UP000193648">
    <property type="component" value="Unassembled WGS sequence"/>
</dbReference>
<feature type="signal peptide" evidence="2">
    <location>
        <begin position="1"/>
        <end position="17"/>
    </location>
</feature>
<dbReference type="AlphaFoldDB" id="A0A1Y2G7Q0"/>
<dbReference type="GeneID" id="33568775"/>
<keyword evidence="2" id="KW-0732">Signal</keyword>
<dbReference type="RefSeq" id="XP_021876132.1">
    <property type="nucleotide sequence ID" value="XM_022026932.1"/>
</dbReference>
<keyword evidence="4" id="KW-1185">Reference proteome</keyword>
<dbReference type="OrthoDB" id="10030313at2759"/>
<name>A0A1Y2G7Q0_9FUNG</name>
<evidence type="ECO:0000256" key="1">
    <source>
        <dbReference type="SAM" id="MobiDB-lite"/>
    </source>
</evidence>
<dbReference type="InParanoid" id="A0A1Y2G7Q0"/>